<organism evidence="3 4">
    <name type="scientific">Candidatus Lokiarchaeum ossiferum</name>
    <dbReference type="NCBI Taxonomy" id="2951803"/>
    <lineage>
        <taxon>Archaea</taxon>
        <taxon>Promethearchaeati</taxon>
        <taxon>Promethearchaeota</taxon>
        <taxon>Promethearchaeia</taxon>
        <taxon>Promethearchaeales</taxon>
        <taxon>Promethearchaeaceae</taxon>
        <taxon>Candidatus Lokiarchaeum</taxon>
    </lineage>
</organism>
<dbReference type="EMBL" id="CP104013">
    <property type="protein sequence ID" value="UYP46335.1"/>
    <property type="molecule type" value="Genomic_DNA"/>
</dbReference>
<evidence type="ECO:0000256" key="2">
    <source>
        <dbReference type="SAM" id="MobiDB-lite"/>
    </source>
</evidence>
<accession>A0ABY6HS47</accession>
<keyword evidence="1" id="KW-0175">Coiled coil</keyword>
<protein>
    <submittedName>
        <fullName evidence="3">Uncharacterized protein</fullName>
    </submittedName>
</protein>
<feature type="coiled-coil region" evidence="1">
    <location>
        <begin position="90"/>
        <end position="136"/>
    </location>
</feature>
<reference evidence="3" key="1">
    <citation type="submission" date="2022-09" db="EMBL/GenBank/DDBJ databases">
        <title>Actin cytoskeleton and complex cell architecture in an #Asgard archaeon.</title>
        <authorList>
            <person name="Ponce Toledo R.I."/>
            <person name="Schleper C."/>
            <person name="Rodrigues Oliveira T."/>
            <person name="Wollweber F."/>
            <person name="Xu J."/>
            <person name="Rittmann S."/>
            <person name="Klingl A."/>
            <person name="Pilhofer M."/>
        </authorList>
    </citation>
    <scope>NUCLEOTIDE SEQUENCE</scope>
    <source>
        <strain evidence="3">B-35</strain>
    </source>
</reference>
<proteinExistence type="predicted"/>
<feature type="region of interest" description="Disordered" evidence="2">
    <location>
        <begin position="243"/>
        <end position="274"/>
    </location>
</feature>
<dbReference type="Proteomes" id="UP001208689">
    <property type="component" value="Chromosome"/>
</dbReference>
<name>A0ABY6HS47_9ARCH</name>
<keyword evidence="4" id="KW-1185">Reference proteome</keyword>
<feature type="region of interest" description="Disordered" evidence="2">
    <location>
        <begin position="143"/>
        <end position="166"/>
    </location>
</feature>
<gene>
    <name evidence="3" type="ORF">NEF87_002620</name>
</gene>
<evidence type="ECO:0000256" key="1">
    <source>
        <dbReference type="SAM" id="Coils"/>
    </source>
</evidence>
<sequence>MADDFSFNCPRCGKEPKRGKFLGSEIWHDECLVEDMVEKFNSGTPREEIEKTLKRVKDKGVEQNVGLKCGWPEYQPPKSQEEIEAEYQAELEAAEAKADAEAAIKAAEEAESEEAKAAAEAAVAEAQSKADNASKVAENAKIIQTPSSQNSGAPASTSSMPSTPLTPMGAPQFAPYPPMTAPQMAPMPMMAPSRLEAFKPAPTDEVVRNIAISAMEVCLKTMKKDVEYGKLLFKFMKEFNWEAEEDDDVEKSEDSDKEDVDEEIEDAKPFLVED</sequence>
<feature type="compositionally biased region" description="Acidic residues" evidence="2">
    <location>
        <begin position="243"/>
        <end position="265"/>
    </location>
</feature>
<feature type="compositionally biased region" description="Low complexity" evidence="2">
    <location>
        <begin position="151"/>
        <end position="166"/>
    </location>
</feature>
<evidence type="ECO:0000313" key="4">
    <source>
        <dbReference type="Proteomes" id="UP001208689"/>
    </source>
</evidence>
<evidence type="ECO:0000313" key="3">
    <source>
        <dbReference type="EMBL" id="UYP46335.1"/>
    </source>
</evidence>